<feature type="region of interest" description="Disordered" evidence="7">
    <location>
        <begin position="656"/>
        <end position="786"/>
    </location>
</feature>
<dbReference type="InterPro" id="IPR007021">
    <property type="entry name" value="DUF659"/>
</dbReference>
<evidence type="ECO:0000256" key="4">
    <source>
        <dbReference type="ARBA" id="ARBA00022833"/>
    </source>
</evidence>
<evidence type="ECO:0000256" key="6">
    <source>
        <dbReference type="ARBA" id="ARBA00023242"/>
    </source>
</evidence>
<dbReference type="ExpressionAtlas" id="A0A1D6JPH8">
    <property type="expression patterns" value="baseline and differential"/>
</dbReference>
<gene>
    <name evidence="8" type="ORF">ZEAMMB73_Zm00001d027771</name>
</gene>
<dbReference type="GO" id="GO:0046983">
    <property type="term" value="F:protein dimerization activity"/>
    <property type="evidence" value="ECO:0007669"/>
    <property type="project" value="InterPro"/>
</dbReference>
<keyword evidence="3" id="KW-0863">Zinc-finger</keyword>
<dbReference type="EMBL" id="CM007647">
    <property type="protein sequence ID" value="ONL93905.1"/>
    <property type="molecule type" value="Genomic_DNA"/>
</dbReference>
<feature type="compositionally biased region" description="Polar residues" evidence="7">
    <location>
        <begin position="731"/>
        <end position="742"/>
    </location>
</feature>
<comment type="subcellular location">
    <subcellularLocation>
        <location evidence="1">Nucleus</location>
    </subcellularLocation>
</comment>
<dbReference type="InParanoid" id="A0A1D6JPH8"/>
<keyword evidence="4" id="KW-0862">Zinc</keyword>
<dbReference type="Pfam" id="PF04937">
    <property type="entry name" value="DUF659"/>
    <property type="match status" value="1"/>
</dbReference>
<evidence type="ECO:0000256" key="5">
    <source>
        <dbReference type="ARBA" id="ARBA00023125"/>
    </source>
</evidence>
<dbReference type="GO" id="GO:0003677">
    <property type="term" value="F:DNA binding"/>
    <property type="evidence" value="ECO:0007669"/>
    <property type="project" value="UniProtKB-KW"/>
</dbReference>
<organism evidence="8">
    <name type="scientific">Zea mays</name>
    <name type="common">Maize</name>
    <dbReference type="NCBI Taxonomy" id="4577"/>
    <lineage>
        <taxon>Eukaryota</taxon>
        <taxon>Viridiplantae</taxon>
        <taxon>Streptophyta</taxon>
        <taxon>Embryophyta</taxon>
        <taxon>Tracheophyta</taxon>
        <taxon>Spermatophyta</taxon>
        <taxon>Magnoliopsida</taxon>
        <taxon>Liliopsida</taxon>
        <taxon>Poales</taxon>
        <taxon>Poaceae</taxon>
        <taxon>PACMAD clade</taxon>
        <taxon>Panicoideae</taxon>
        <taxon>Andropogonodae</taxon>
        <taxon>Andropogoneae</taxon>
        <taxon>Tripsacinae</taxon>
        <taxon>Zea</taxon>
    </lineage>
</organism>
<dbReference type="Pfam" id="PF05699">
    <property type="entry name" value="Dimer_Tnp_hAT"/>
    <property type="match status" value="1"/>
</dbReference>
<dbReference type="GO" id="GO:0005634">
    <property type="term" value="C:nucleus"/>
    <property type="evidence" value="ECO:0007669"/>
    <property type="project" value="UniProtKB-SubCell"/>
</dbReference>
<accession>A0A1D6JPH8</accession>
<keyword evidence="2" id="KW-0479">Metal-binding</keyword>
<dbReference type="PANTHER" id="PTHR46951:SF2">
    <property type="entry name" value="BED-TYPE DOMAIN-CONTAINING PROTEIN"/>
    <property type="match status" value="1"/>
</dbReference>
<evidence type="ECO:0000313" key="8">
    <source>
        <dbReference type="EMBL" id="ONL93905.1"/>
    </source>
</evidence>
<feature type="compositionally biased region" description="Basic and acidic residues" evidence="7">
    <location>
        <begin position="117"/>
        <end position="129"/>
    </location>
</feature>
<feature type="compositionally biased region" description="Acidic residues" evidence="7">
    <location>
        <begin position="678"/>
        <end position="692"/>
    </location>
</feature>
<dbReference type="GO" id="GO:0008270">
    <property type="term" value="F:zinc ion binding"/>
    <property type="evidence" value="ECO:0007669"/>
    <property type="project" value="UniProtKB-KW"/>
</dbReference>
<dbReference type="PANTHER" id="PTHR46951">
    <property type="entry name" value="BED-TYPE DOMAIN-CONTAINING PROTEIN"/>
    <property type="match status" value="1"/>
</dbReference>
<keyword evidence="5" id="KW-0238">DNA-binding</keyword>
<evidence type="ECO:0000256" key="2">
    <source>
        <dbReference type="ARBA" id="ARBA00022723"/>
    </source>
</evidence>
<evidence type="ECO:0000256" key="3">
    <source>
        <dbReference type="ARBA" id="ARBA00022771"/>
    </source>
</evidence>
<feature type="region of interest" description="Disordered" evidence="7">
    <location>
        <begin position="603"/>
        <end position="625"/>
    </location>
</feature>
<feature type="region of interest" description="Disordered" evidence="7">
    <location>
        <begin position="117"/>
        <end position="138"/>
    </location>
</feature>
<proteinExistence type="predicted"/>
<dbReference type="SUPFAM" id="SSF53098">
    <property type="entry name" value="Ribonuclease H-like"/>
    <property type="match status" value="1"/>
</dbReference>
<dbReference type="PROSITE" id="PS50808">
    <property type="entry name" value="ZF_BED"/>
    <property type="match status" value="1"/>
</dbReference>
<dbReference type="InterPro" id="IPR012337">
    <property type="entry name" value="RNaseH-like_sf"/>
</dbReference>
<keyword evidence="6" id="KW-0539">Nucleus</keyword>
<dbReference type="InterPro" id="IPR003656">
    <property type="entry name" value="Znf_BED"/>
</dbReference>
<dbReference type="AlphaFoldDB" id="A0A1D6JPH8"/>
<sequence length="879" mass="99789">MSDEDRDRERDRDRVWLHGEKVGAGFKCKYCRETKSGGGGTRLKEHLAHGGKNVKKCPSVPPDIKAYFQLDIDKTKEKKSSRFRQQLRADEAARTHFGDDEYEDELKAALHQSRVEHEFSQRAGARYDRGGGSSSQRVPERVRDYNLAQASGLRQQRIDTGPWTSKGRSSKEILGRAWAKACHAIGIPGRKVDNPYFRAAIMESQKQGVGVKLPTGREIDGKYLDENVKEFQKEIDKWKIEWNEFGATLMCDSWTGPTQKSIINFLVYCNGMMYFLKTVDATGKVQDHKFIMQKAIGGELVKWNATRFGTNYMFLESFMRRKDKFMVWFMSPEFRHSRYFLTEMGRYAFDNITNVEWWENMQYVLDEVEPLYVFLRFADQEKSPTLGEVLMQYTNTKHTYQSKFENDSARYKMIMDVIDARMNTVMTDTYVQPACALHPYVNYVMGTTSNLMTDLRKGVERMFDSNTAAMALQEYDFFKRKIGDFSSDLARRMVVDRGTSPSSWWSMFGSDTPTLQRVAKRLLSQCVSSSGCERNWSTFAFIHTKLRNKLGYLKLHELVFVNYNLRLRIQRATGTPEPSEFDPALAFMDLSLHRHNEVIRDWMERGRSNAPPTLDEDSPISDTPLPSMLFTSLVREQGGTEEVQEWADETIGDTHLGKRKTRLGPSDRKGKRVKITDQIEEEDEDEDSDDNTTDPSAGYDGGHGDAGLYGGGSGAGGSGMGGSGAGDWRSTGGSRFTHSTQDSYHDAPHSQRETISGRRRSVSFPVQDGIRSSSSSGSSNYPTGQDPVYNPYAWQWQPSQGTYGPPPPSGEAPPSIMYGYGNYGPPPPPYSNLSNMYPPGPQYGYGQVPAAPAYHYQYDGLDQYHDPSNMPEYYHYDSS</sequence>
<evidence type="ECO:0000256" key="7">
    <source>
        <dbReference type="SAM" id="MobiDB-lite"/>
    </source>
</evidence>
<dbReference type="InterPro" id="IPR008906">
    <property type="entry name" value="HATC_C_dom"/>
</dbReference>
<feature type="compositionally biased region" description="Basic and acidic residues" evidence="7">
    <location>
        <begin position="743"/>
        <end position="756"/>
    </location>
</feature>
<reference evidence="8" key="1">
    <citation type="submission" date="2015-12" db="EMBL/GenBank/DDBJ databases">
        <title>Update maize B73 reference genome by single molecule sequencing technologies.</title>
        <authorList>
            <consortium name="Maize Genome Sequencing Project"/>
            <person name="Ware D."/>
        </authorList>
    </citation>
    <scope>NUCLEOTIDE SEQUENCE [LARGE SCALE GENOMIC DNA]</scope>
    <source>
        <tissue evidence="8">Seedling</tissue>
    </source>
</reference>
<feature type="compositionally biased region" description="Gly residues" evidence="7">
    <location>
        <begin position="699"/>
        <end position="725"/>
    </location>
</feature>
<evidence type="ECO:0000256" key="1">
    <source>
        <dbReference type="ARBA" id="ARBA00004123"/>
    </source>
</evidence>
<protein>
    <submittedName>
        <fullName evidence="8">Uncharacterized protein</fullName>
    </submittedName>
</protein>
<name>A0A1D6JPH8_MAIZE</name>